<name>A0AAN7SM80_9COLE</name>
<dbReference type="PANTHER" id="PTHR21301">
    <property type="entry name" value="REVERSE TRANSCRIPTASE"/>
    <property type="match status" value="1"/>
</dbReference>
<dbReference type="Proteomes" id="UP001353858">
    <property type="component" value="Unassembled WGS sequence"/>
</dbReference>
<dbReference type="Pfam" id="PF00078">
    <property type="entry name" value="RVT_1"/>
    <property type="match status" value="1"/>
</dbReference>
<accession>A0AAN7SM80</accession>
<organism evidence="2 3">
    <name type="scientific">Aquatica leii</name>
    <dbReference type="NCBI Taxonomy" id="1421715"/>
    <lineage>
        <taxon>Eukaryota</taxon>
        <taxon>Metazoa</taxon>
        <taxon>Ecdysozoa</taxon>
        <taxon>Arthropoda</taxon>
        <taxon>Hexapoda</taxon>
        <taxon>Insecta</taxon>
        <taxon>Pterygota</taxon>
        <taxon>Neoptera</taxon>
        <taxon>Endopterygota</taxon>
        <taxon>Coleoptera</taxon>
        <taxon>Polyphaga</taxon>
        <taxon>Elateriformia</taxon>
        <taxon>Elateroidea</taxon>
        <taxon>Lampyridae</taxon>
        <taxon>Luciolinae</taxon>
        <taxon>Aquatica</taxon>
    </lineage>
</organism>
<protein>
    <recommendedName>
        <fullName evidence="1">Reverse transcriptase domain-containing protein</fullName>
    </recommendedName>
</protein>
<feature type="domain" description="Reverse transcriptase" evidence="1">
    <location>
        <begin position="285"/>
        <end position="525"/>
    </location>
</feature>
<dbReference type="AlphaFoldDB" id="A0AAN7SM80"/>
<sequence>MLVYLNGQTKIRIEGFKFNISFRQFIEYGRRIWLKEEIKVHYKNLNNINYKLYYLHSRLNLLLHHCEFDCLDLKVRDFVFYQSSLIYNNLCKKLNDLRFLQSHHHQQYIFPSQPSLHNVNYNFHAKFINLSNFTFSNNEENILKSGLKYNLPVNIQSKHVEFLAVNVEKVINSVEIPEANIVRTEIFTKLKRILGNYTFNKNFDSIYKTCKNLRSKIKLNNLVVTKADKGNCVVVLNKVDYVDKVLDFLSNDDFNLLSKDPNPSFLSIFKSSLKKYSITLSSLGKPNKFYFQIMNPSTPLLYGLPKLHKPGIPIRPVVSFPNSPVSKLAPWLNSIIRTHTNFNNKYAITNSCDLVQKIINIPFPSSSILVSFDVVNLFPSIPPDECTNLIRNLLFSNNSLYTYQILDLCSLLDLVFKQNYFKFDNNYYSQVSGLAMGSNISPLAAEIFMNNLENTIFSNSSILNKISFWYRYVDDCLVLFNGTIDELNNFSRKFKTRLNEHLYLINRYLNTNIYNTNSAFANHILCSGHSFSSDLNIKILHVCNKGSLLNSLETLEINRISNNNSINCLNEMLNLNPSILLSSKL</sequence>
<dbReference type="EMBL" id="JARPUR010000001">
    <property type="protein sequence ID" value="KAK4887009.1"/>
    <property type="molecule type" value="Genomic_DNA"/>
</dbReference>
<dbReference type="PANTHER" id="PTHR21301:SF10">
    <property type="entry name" value="REVERSE TRANSCRIPTASE DOMAIN-CONTAINING PROTEIN"/>
    <property type="match status" value="1"/>
</dbReference>
<keyword evidence="3" id="KW-1185">Reference proteome</keyword>
<evidence type="ECO:0000259" key="1">
    <source>
        <dbReference type="PROSITE" id="PS50878"/>
    </source>
</evidence>
<reference evidence="3" key="1">
    <citation type="submission" date="2023-01" db="EMBL/GenBank/DDBJ databases">
        <title>Key to firefly adult light organ development and bioluminescence: homeobox transcription factors regulate luciferase expression and transportation to peroxisome.</title>
        <authorList>
            <person name="Fu X."/>
        </authorList>
    </citation>
    <scope>NUCLEOTIDE SEQUENCE [LARGE SCALE GENOMIC DNA]</scope>
</reference>
<dbReference type="InterPro" id="IPR000477">
    <property type="entry name" value="RT_dom"/>
</dbReference>
<dbReference type="PROSITE" id="PS50878">
    <property type="entry name" value="RT_POL"/>
    <property type="match status" value="1"/>
</dbReference>
<evidence type="ECO:0000313" key="2">
    <source>
        <dbReference type="EMBL" id="KAK4887009.1"/>
    </source>
</evidence>
<gene>
    <name evidence="2" type="ORF">RN001_003280</name>
</gene>
<evidence type="ECO:0000313" key="3">
    <source>
        <dbReference type="Proteomes" id="UP001353858"/>
    </source>
</evidence>
<comment type="caution">
    <text evidence="2">The sequence shown here is derived from an EMBL/GenBank/DDBJ whole genome shotgun (WGS) entry which is preliminary data.</text>
</comment>
<proteinExistence type="predicted"/>